<feature type="chain" id="PRO_5045087354" description="Cytochrome c-552/4 domain-containing protein" evidence="2">
    <location>
        <begin position="22"/>
        <end position="160"/>
    </location>
</feature>
<protein>
    <recommendedName>
        <fullName evidence="3">Cytochrome c-552/4 domain-containing protein</fullName>
    </recommendedName>
</protein>
<dbReference type="SUPFAM" id="SSF48695">
    <property type="entry name" value="Multiheme cytochromes"/>
    <property type="match status" value="1"/>
</dbReference>
<accession>A0ABS1HE07</accession>
<dbReference type="InterPro" id="IPR036280">
    <property type="entry name" value="Multihaem_cyt_sf"/>
</dbReference>
<dbReference type="EMBL" id="JAENRR010000001">
    <property type="protein sequence ID" value="MBK3515889.1"/>
    <property type="molecule type" value="Genomic_DNA"/>
</dbReference>
<evidence type="ECO:0000313" key="4">
    <source>
        <dbReference type="EMBL" id="MBK3515889.1"/>
    </source>
</evidence>
<proteinExistence type="predicted"/>
<keyword evidence="1 2" id="KW-0732">Signal</keyword>
<dbReference type="InterPro" id="IPR051829">
    <property type="entry name" value="Multiheme_Cytochr_ET"/>
</dbReference>
<evidence type="ECO:0000256" key="1">
    <source>
        <dbReference type="ARBA" id="ARBA00022729"/>
    </source>
</evidence>
<dbReference type="Proteomes" id="UP000605676">
    <property type="component" value="Unassembled WGS sequence"/>
</dbReference>
<dbReference type="RefSeq" id="WP_200463113.1">
    <property type="nucleotide sequence ID" value="NZ_JAENRR010000001.1"/>
</dbReference>
<feature type="signal peptide" evidence="2">
    <location>
        <begin position="1"/>
        <end position="21"/>
    </location>
</feature>
<evidence type="ECO:0000313" key="5">
    <source>
        <dbReference type="Proteomes" id="UP000605676"/>
    </source>
</evidence>
<name>A0ABS1HE07_9BACT</name>
<dbReference type="Pfam" id="PF13435">
    <property type="entry name" value="Cytochrome_C554"/>
    <property type="match status" value="1"/>
</dbReference>
<reference evidence="4 5" key="1">
    <citation type="submission" date="2021-01" db="EMBL/GenBank/DDBJ databases">
        <title>Carboxyliciviraga sp.nov., isolated from coastal sediments.</title>
        <authorList>
            <person name="Lu D."/>
            <person name="Zhang T."/>
        </authorList>
    </citation>
    <scope>NUCLEOTIDE SEQUENCE [LARGE SCALE GENOMIC DNA]</scope>
    <source>
        <strain evidence="4 5">N1Y132</strain>
    </source>
</reference>
<keyword evidence="5" id="KW-1185">Reference proteome</keyword>
<sequence>MNIQRLLLLICLVLGANLLNAQNKYIGAAKCKMCHNKPATGQQYTKWTEANHSKAWQLLSAEEQKDPKCAKCHSTAMSVDASLHAGIKVEEGVSCESCHGPGSAYKSPTVMKSREASMAKGLILPTEDVCKKCHNEESPHYKGFNYEEYLAKIAHTNPKK</sequence>
<evidence type="ECO:0000256" key="2">
    <source>
        <dbReference type="SAM" id="SignalP"/>
    </source>
</evidence>
<evidence type="ECO:0000259" key="3">
    <source>
        <dbReference type="Pfam" id="PF13435"/>
    </source>
</evidence>
<comment type="caution">
    <text evidence="4">The sequence shown here is derived from an EMBL/GenBank/DDBJ whole genome shotgun (WGS) entry which is preliminary data.</text>
</comment>
<dbReference type="PANTHER" id="PTHR35038">
    <property type="entry name" value="DISSIMILATORY SULFITE REDUCTASE SIRA"/>
    <property type="match status" value="1"/>
</dbReference>
<dbReference type="InterPro" id="IPR023155">
    <property type="entry name" value="Cyt_c-552/4"/>
</dbReference>
<organism evidence="4 5">
    <name type="scientific">Carboxylicivirga marina</name>
    <dbReference type="NCBI Taxonomy" id="2800988"/>
    <lineage>
        <taxon>Bacteria</taxon>
        <taxon>Pseudomonadati</taxon>
        <taxon>Bacteroidota</taxon>
        <taxon>Bacteroidia</taxon>
        <taxon>Marinilabiliales</taxon>
        <taxon>Marinilabiliaceae</taxon>
        <taxon>Carboxylicivirga</taxon>
    </lineage>
</organism>
<dbReference type="Gene3D" id="1.10.1130.10">
    <property type="entry name" value="Flavocytochrome C3, Chain A"/>
    <property type="match status" value="1"/>
</dbReference>
<feature type="domain" description="Cytochrome c-552/4" evidence="3">
    <location>
        <begin position="30"/>
        <end position="100"/>
    </location>
</feature>
<gene>
    <name evidence="4" type="ORF">JIV24_00955</name>
</gene>